<evidence type="ECO:0000313" key="2">
    <source>
        <dbReference type="EMBL" id="WIY02794.1"/>
    </source>
</evidence>
<feature type="domain" description="ABM" evidence="1">
    <location>
        <begin position="2"/>
        <end position="91"/>
    </location>
</feature>
<evidence type="ECO:0000313" key="3">
    <source>
        <dbReference type="Proteomes" id="UP001239397"/>
    </source>
</evidence>
<dbReference type="InterPro" id="IPR007138">
    <property type="entry name" value="ABM_dom"/>
</dbReference>
<dbReference type="EMBL" id="CP127295">
    <property type="protein sequence ID" value="WIY02794.1"/>
    <property type="molecule type" value="Genomic_DNA"/>
</dbReference>
<sequence>MATLINVFTVEPARQRELVDVLVTATEEVMRHRPGFVAATIHAGAEGTRVVNYAQWENADAFRAMLTDPACQEHLRAALAIATADPQLYTVESVHHV</sequence>
<dbReference type="GO" id="GO:0004497">
    <property type="term" value="F:monooxygenase activity"/>
    <property type="evidence" value="ECO:0007669"/>
    <property type="project" value="UniProtKB-KW"/>
</dbReference>
<keyword evidence="3" id="KW-1185">Reference proteome</keyword>
<dbReference type="Pfam" id="PF03992">
    <property type="entry name" value="ABM"/>
    <property type="match status" value="1"/>
</dbReference>
<accession>A0A9Y2JTR4</accession>
<proteinExistence type="predicted"/>
<keyword evidence="2" id="KW-0503">Monooxygenase</keyword>
<evidence type="ECO:0000259" key="1">
    <source>
        <dbReference type="PROSITE" id="PS51725"/>
    </source>
</evidence>
<dbReference type="Proteomes" id="UP001239397">
    <property type="component" value="Chromosome"/>
</dbReference>
<dbReference type="InterPro" id="IPR011008">
    <property type="entry name" value="Dimeric_a/b-barrel"/>
</dbReference>
<dbReference type="Gene3D" id="3.30.70.100">
    <property type="match status" value="1"/>
</dbReference>
<dbReference type="SUPFAM" id="SSF54909">
    <property type="entry name" value="Dimeric alpha+beta barrel"/>
    <property type="match status" value="1"/>
</dbReference>
<reference evidence="2 3" key="1">
    <citation type="submission" date="2023-06" db="EMBL/GenBank/DDBJ databases">
        <authorList>
            <person name="Oyuntsetseg B."/>
            <person name="Kim S.B."/>
        </authorList>
    </citation>
    <scope>NUCLEOTIDE SEQUENCE [LARGE SCALE GENOMIC DNA]</scope>
    <source>
        <strain evidence="2 3">4-36</strain>
    </source>
</reference>
<dbReference type="PROSITE" id="PS51725">
    <property type="entry name" value="ABM"/>
    <property type="match status" value="1"/>
</dbReference>
<keyword evidence="2" id="KW-0560">Oxidoreductase</keyword>
<organism evidence="2 3">
    <name type="scientific">Amycolatopsis mongoliensis</name>
    <dbReference type="NCBI Taxonomy" id="715475"/>
    <lineage>
        <taxon>Bacteria</taxon>
        <taxon>Bacillati</taxon>
        <taxon>Actinomycetota</taxon>
        <taxon>Actinomycetes</taxon>
        <taxon>Pseudonocardiales</taxon>
        <taxon>Pseudonocardiaceae</taxon>
        <taxon>Amycolatopsis</taxon>
    </lineage>
</organism>
<name>A0A9Y2JTR4_9PSEU</name>
<protein>
    <submittedName>
        <fullName evidence="2">Antibiotic biosynthesis monooxygenase</fullName>
    </submittedName>
</protein>
<gene>
    <name evidence="2" type="ORF">QRX60_02645</name>
</gene>
<dbReference type="RefSeq" id="WP_285999201.1">
    <property type="nucleotide sequence ID" value="NZ_CP127295.1"/>
</dbReference>
<dbReference type="AlphaFoldDB" id="A0A9Y2JTR4"/>
<dbReference type="KEGG" id="amog:QRX60_02645"/>